<accession>A0A563DUQ7</accession>
<proteinExistence type="predicted"/>
<evidence type="ECO:0000313" key="2">
    <source>
        <dbReference type="Proteomes" id="UP000320244"/>
    </source>
</evidence>
<protein>
    <submittedName>
        <fullName evidence="1">Uncharacterized protein</fullName>
    </submittedName>
</protein>
<reference evidence="1 2" key="1">
    <citation type="submission" date="2019-05" db="EMBL/GenBank/DDBJ databases">
        <authorList>
            <person name="Lee S.D."/>
        </authorList>
    </citation>
    <scope>NUCLEOTIDE SEQUENCE [LARGE SCALE GENOMIC DNA]</scope>
    <source>
        <strain evidence="1 2">C5-26</strain>
    </source>
</reference>
<name>A0A563DUQ7_9MICO</name>
<dbReference type="EMBL" id="VCQV01000033">
    <property type="protein sequence ID" value="TWP33975.1"/>
    <property type="molecule type" value="Genomic_DNA"/>
</dbReference>
<dbReference type="Proteomes" id="UP000320244">
    <property type="component" value="Unassembled WGS sequence"/>
</dbReference>
<gene>
    <name evidence="1" type="ORF">FGL98_19290</name>
</gene>
<dbReference type="OrthoDB" id="4867325at2"/>
<keyword evidence="2" id="KW-1185">Reference proteome</keyword>
<evidence type="ECO:0000313" key="1">
    <source>
        <dbReference type="EMBL" id="TWP33975.1"/>
    </source>
</evidence>
<comment type="caution">
    <text evidence="1">The sequence shown here is derived from an EMBL/GenBank/DDBJ whole genome shotgun (WGS) entry which is preliminary data.</text>
</comment>
<organism evidence="1 2">
    <name type="scientific">Leekyejoonella antrihumi</name>
    <dbReference type="NCBI Taxonomy" id="1660198"/>
    <lineage>
        <taxon>Bacteria</taxon>
        <taxon>Bacillati</taxon>
        <taxon>Actinomycetota</taxon>
        <taxon>Actinomycetes</taxon>
        <taxon>Micrococcales</taxon>
        <taxon>Dermacoccaceae</taxon>
        <taxon>Leekyejoonella</taxon>
    </lineage>
</organism>
<reference evidence="1 2" key="2">
    <citation type="submission" date="2019-08" db="EMBL/GenBank/DDBJ databases">
        <title>Jejuicoccus antrihumi gen. nov., sp. nov., a new member of the family Dermacoccaceae isolated from a cave.</title>
        <authorList>
            <person name="Schumann P."/>
            <person name="Kim I.S."/>
        </authorList>
    </citation>
    <scope>NUCLEOTIDE SEQUENCE [LARGE SCALE GENOMIC DNA]</scope>
    <source>
        <strain evidence="1 2">C5-26</strain>
    </source>
</reference>
<dbReference type="AlphaFoldDB" id="A0A563DUQ7"/>
<dbReference type="RefSeq" id="WP_146319513.1">
    <property type="nucleotide sequence ID" value="NZ_VCQV01000033.1"/>
</dbReference>
<sequence length="203" mass="22384">MDSTPYAAQAQILSLAVVAHQNLLRDDGPHRATLRGARDAFAIAAATMAVGHPGQAALDLADRITELLDAGRDNLQTLVDQMPPTRTRGLEWIGPMAFQRRATGVDGIDHDHGDHWGRDHDIRISHRRPHDGTTGLLYAYSRGWDEYTVLGERVSVSTVDAARQAALESDPRMGESAWRLFIDQARLLGRPAVDRGIHTSWLL</sequence>